<dbReference type="PANTHER" id="PTHR37984:SF5">
    <property type="entry name" value="PROTEIN NYNRIN-LIKE"/>
    <property type="match status" value="1"/>
</dbReference>
<sequence>MGLYNYVGKFIPHLPSHTKNIHKLLKKNGPQEDQKFEHVKMAINTPSLSHFDKHKLILQCNLLLGICISRIHWCAGELQIELLDIYYGCKRFEYLLLGRSFIIQNDHHPLLSLIKKPLCDISPRLQKLDNCRHISRDTNLRENFEISFREDKQIIRINRVDISDEKLAVFREEAKKDHTLNKIIKIMSFLASSKAALNLLAFSAEPNLTASSSGLGSSSAKSAGLLQIQARSESALGCSSMWG</sequence>
<evidence type="ECO:0000313" key="2">
    <source>
        <dbReference type="Proteomes" id="UP001235939"/>
    </source>
</evidence>
<dbReference type="InterPro" id="IPR050951">
    <property type="entry name" value="Retrovirus_Pol_polyprotein"/>
</dbReference>
<organism evidence="1 2">
    <name type="scientific">Cordylochernes scorpioides</name>
    <dbReference type="NCBI Taxonomy" id="51811"/>
    <lineage>
        <taxon>Eukaryota</taxon>
        <taxon>Metazoa</taxon>
        <taxon>Ecdysozoa</taxon>
        <taxon>Arthropoda</taxon>
        <taxon>Chelicerata</taxon>
        <taxon>Arachnida</taxon>
        <taxon>Pseudoscorpiones</taxon>
        <taxon>Cheliferoidea</taxon>
        <taxon>Chernetidae</taxon>
        <taxon>Cordylochernes</taxon>
    </lineage>
</organism>
<dbReference type="SUPFAM" id="SSF56672">
    <property type="entry name" value="DNA/RNA polymerases"/>
    <property type="match status" value="1"/>
</dbReference>
<dbReference type="PANTHER" id="PTHR37984">
    <property type="entry name" value="PROTEIN CBG26694"/>
    <property type="match status" value="1"/>
</dbReference>
<gene>
    <name evidence="1" type="ORF">LAZ67_6003984</name>
</gene>
<proteinExistence type="predicted"/>
<dbReference type="EMBL" id="CP092868">
    <property type="protein sequence ID" value="UYV69565.1"/>
    <property type="molecule type" value="Genomic_DNA"/>
</dbReference>
<keyword evidence="2" id="KW-1185">Reference proteome</keyword>
<reference evidence="1 2" key="1">
    <citation type="submission" date="2022-01" db="EMBL/GenBank/DDBJ databases">
        <title>A chromosomal length assembly of Cordylochernes scorpioides.</title>
        <authorList>
            <person name="Zeh D."/>
            <person name="Zeh J."/>
        </authorList>
    </citation>
    <scope>NUCLEOTIDE SEQUENCE [LARGE SCALE GENOMIC DNA]</scope>
    <source>
        <strain evidence="1">IN4F17</strain>
        <tissue evidence="1">Whole Body</tissue>
    </source>
</reference>
<name>A0ABY6KL44_9ARAC</name>
<protein>
    <submittedName>
        <fullName evidence="1">K02A2.6-like</fullName>
    </submittedName>
</protein>
<accession>A0ABY6KL44</accession>
<dbReference type="Proteomes" id="UP001235939">
    <property type="component" value="Chromosome 06"/>
</dbReference>
<dbReference type="InterPro" id="IPR043502">
    <property type="entry name" value="DNA/RNA_pol_sf"/>
</dbReference>
<evidence type="ECO:0000313" key="1">
    <source>
        <dbReference type="EMBL" id="UYV69565.1"/>
    </source>
</evidence>